<name>A0ABN6Y2Y7_9MICO</name>
<evidence type="ECO:0000313" key="3">
    <source>
        <dbReference type="Proteomes" id="UP001321486"/>
    </source>
</evidence>
<evidence type="ECO:0000313" key="2">
    <source>
        <dbReference type="EMBL" id="BDZ51697.1"/>
    </source>
</evidence>
<feature type="region of interest" description="Disordered" evidence="1">
    <location>
        <begin position="113"/>
        <end position="134"/>
    </location>
</feature>
<dbReference type="InterPro" id="IPR011042">
    <property type="entry name" value="6-blade_b-propeller_TolB-like"/>
</dbReference>
<dbReference type="EMBL" id="AP027732">
    <property type="protein sequence ID" value="BDZ51697.1"/>
    <property type="molecule type" value="Genomic_DNA"/>
</dbReference>
<dbReference type="Proteomes" id="UP001321486">
    <property type="component" value="Chromosome"/>
</dbReference>
<keyword evidence="3" id="KW-1185">Reference proteome</keyword>
<organism evidence="2 3">
    <name type="scientific">Frondihabitans sucicola</name>
    <dbReference type="NCBI Taxonomy" id="1268041"/>
    <lineage>
        <taxon>Bacteria</taxon>
        <taxon>Bacillati</taxon>
        <taxon>Actinomycetota</taxon>
        <taxon>Actinomycetes</taxon>
        <taxon>Micrococcales</taxon>
        <taxon>Microbacteriaceae</taxon>
        <taxon>Frondihabitans</taxon>
    </lineage>
</organism>
<gene>
    <name evidence="2" type="ORF">GCM10025867_39380</name>
</gene>
<proteinExistence type="predicted"/>
<evidence type="ECO:0008006" key="4">
    <source>
        <dbReference type="Google" id="ProtNLM"/>
    </source>
</evidence>
<dbReference type="Gene3D" id="2.120.10.30">
    <property type="entry name" value="TolB, C-terminal domain"/>
    <property type="match status" value="1"/>
</dbReference>
<sequence>MARNLLPRQSSRILLVDASTGSTEVVFESATVLVEAPNWTPDGRELVVNADGLLWRLPVSGGRLTPVPMPGVPEINNDHVLAPSGGFAYVSGRDGHLYEVPWPAARCAGSRETIRIGPTSTTSTVSRPTAARSP</sequence>
<dbReference type="RefSeq" id="WP_286344400.1">
    <property type="nucleotide sequence ID" value="NZ_AP027732.1"/>
</dbReference>
<dbReference type="SUPFAM" id="SSF69304">
    <property type="entry name" value="Tricorn protease N-terminal domain"/>
    <property type="match status" value="1"/>
</dbReference>
<reference evidence="3" key="1">
    <citation type="journal article" date="2019" name="Int. J. Syst. Evol. Microbiol.">
        <title>The Global Catalogue of Microorganisms (GCM) 10K type strain sequencing project: providing services to taxonomists for standard genome sequencing and annotation.</title>
        <authorList>
            <consortium name="The Broad Institute Genomics Platform"/>
            <consortium name="The Broad Institute Genome Sequencing Center for Infectious Disease"/>
            <person name="Wu L."/>
            <person name="Ma J."/>
        </authorList>
    </citation>
    <scope>NUCLEOTIDE SEQUENCE [LARGE SCALE GENOMIC DNA]</scope>
    <source>
        <strain evidence="3">NBRC 108728</strain>
    </source>
</reference>
<protein>
    <recommendedName>
        <fullName evidence="4">SMP-30/Gluconolactonase/LRE-like region domain-containing protein</fullName>
    </recommendedName>
</protein>
<accession>A0ABN6Y2Y7</accession>
<evidence type="ECO:0000256" key="1">
    <source>
        <dbReference type="SAM" id="MobiDB-lite"/>
    </source>
</evidence>
<feature type="compositionally biased region" description="Low complexity" evidence="1">
    <location>
        <begin position="118"/>
        <end position="134"/>
    </location>
</feature>